<feature type="region of interest" description="Disordered" evidence="1">
    <location>
        <begin position="1"/>
        <end position="26"/>
    </location>
</feature>
<protein>
    <submittedName>
        <fullName evidence="2">Uncharacterized protein</fullName>
    </submittedName>
</protein>
<dbReference type="AlphaFoldDB" id="A0A498JVR1"/>
<dbReference type="EMBL" id="RDQH01000331">
    <property type="protein sequence ID" value="RXH99999.1"/>
    <property type="molecule type" value="Genomic_DNA"/>
</dbReference>
<comment type="caution">
    <text evidence="2">The sequence shown here is derived from an EMBL/GenBank/DDBJ whole genome shotgun (WGS) entry which is preliminary data.</text>
</comment>
<dbReference type="Proteomes" id="UP000290289">
    <property type="component" value="Chromosome 5"/>
</dbReference>
<gene>
    <name evidence="2" type="ORF">DVH24_030490</name>
</gene>
<organism evidence="2 3">
    <name type="scientific">Malus domestica</name>
    <name type="common">Apple</name>
    <name type="synonym">Pyrus malus</name>
    <dbReference type="NCBI Taxonomy" id="3750"/>
    <lineage>
        <taxon>Eukaryota</taxon>
        <taxon>Viridiplantae</taxon>
        <taxon>Streptophyta</taxon>
        <taxon>Embryophyta</taxon>
        <taxon>Tracheophyta</taxon>
        <taxon>Spermatophyta</taxon>
        <taxon>Magnoliopsida</taxon>
        <taxon>eudicotyledons</taxon>
        <taxon>Gunneridae</taxon>
        <taxon>Pentapetalae</taxon>
        <taxon>rosids</taxon>
        <taxon>fabids</taxon>
        <taxon>Rosales</taxon>
        <taxon>Rosaceae</taxon>
        <taxon>Amygdaloideae</taxon>
        <taxon>Maleae</taxon>
        <taxon>Malus</taxon>
    </lineage>
</organism>
<evidence type="ECO:0000313" key="2">
    <source>
        <dbReference type="EMBL" id="RXH99999.1"/>
    </source>
</evidence>
<accession>A0A498JVR1</accession>
<evidence type="ECO:0000313" key="3">
    <source>
        <dbReference type="Proteomes" id="UP000290289"/>
    </source>
</evidence>
<evidence type="ECO:0000256" key="1">
    <source>
        <dbReference type="SAM" id="MobiDB-lite"/>
    </source>
</evidence>
<proteinExistence type="predicted"/>
<name>A0A498JVR1_MALDO</name>
<reference evidence="2 3" key="1">
    <citation type="submission" date="2018-10" db="EMBL/GenBank/DDBJ databases">
        <title>A high-quality apple genome assembly.</title>
        <authorList>
            <person name="Hu J."/>
        </authorList>
    </citation>
    <scope>NUCLEOTIDE SEQUENCE [LARGE SCALE GENOMIC DNA]</scope>
    <source>
        <strain evidence="3">cv. HFTH1</strain>
        <tissue evidence="2">Young leaf</tissue>
    </source>
</reference>
<sequence>MNSDFFPFSPSPKPATVLPSPTHSDRTLRSRSLLGRFTSGLWRSERRDGGMASRVDHENDYLFKIVLIMTLVWANLTFSLDLPGMSSAWSPNPSSESSSPPELSRQVRLLSLILMDESLHFAPLVLNWIHVMILVSWSGLYEYDHDASKARELEVAIRMKVIIHNKCLTNIQNTVNKFLQANPAGVLKLYFGISDLDSEQKDSEQFKGFGKEVLFNQANWVLLAVQPRKSFKFKSDSFGKMQMGFDWEAIYLFAFFSFMCPKSFQVLIRTSKRLISSALVVQNVNITLIVEVKFTSQNSYDNAYFSLKTLSAELPQSVIEALHNEVIAHKFSLGQTITLEELRISFQLVPSIECKRAPNILELILCCRL</sequence>
<keyword evidence="3" id="KW-1185">Reference proteome</keyword>